<reference evidence="1 2" key="1">
    <citation type="submission" date="2016-02" db="EMBL/GenBank/DDBJ databases">
        <title>Genome analysis of coral dinoflagellate symbionts highlights evolutionary adaptations to a symbiotic lifestyle.</title>
        <authorList>
            <person name="Aranda M."/>
            <person name="Li Y."/>
            <person name="Liew Y.J."/>
            <person name="Baumgarten S."/>
            <person name="Simakov O."/>
            <person name="Wilson M."/>
            <person name="Piel J."/>
            <person name="Ashoor H."/>
            <person name="Bougouffa S."/>
            <person name="Bajic V.B."/>
            <person name="Ryu T."/>
            <person name="Ravasi T."/>
            <person name="Bayer T."/>
            <person name="Micklem G."/>
            <person name="Kim H."/>
            <person name="Bhak J."/>
            <person name="Lajeunesse T.C."/>
            <person name="Voolstra C.R."/>
        </authorList>
    </citation>
    <scope>NUCLEOTIDE SEQUENCE [LARGE SCALE GENOMIC DNA]</scope>
    <source>
        <strain evidence="1 2">CCMP2467</strain>
    </source>
</reference>
<evidence type="ECO:0000313" key="1">
    <source>
        <dbReference type="EMBL" id="OLP79350.1"/>
    </source>
</evidence>
<comment type="caution">
    <text evidence="1">The sequence shown here is derived from an EMBL/GenBank/DDBJ whole genome shotgun (WGS) entry which is preliminary data.</text>
</comment>
<gene>
    <name evidence="1" type="ORF">AK812_SmicGene40353</name>
</gene>
<evidence type="ECO:0000313" key="2">
    <source>
        <dbReference type="Proteomes" id="UP000186817"/>
    </source>
</evidence>
<dbReference type="OrthoDB" id="409812at2759"/>
<dbReference type="AlphaFoldDB" id="A0A1Q9C8V7"/>
<dbReference type="EMBL" id="LSRX01001495">
    <property type="protein sequence ID" value="OLP79350.1"/>
    <property type="molecule type" value="Genomic_DNA"/>
</dbReference>
<name>A0A1Q9C8V7_SYMMI</name>
<dbReference type="Proteomes" id="UP000186817">
    <property type="component" value="Unassembled WGS sequence"/>
</dbReference>
<proteinExistence type="predicted"/>
<keyword evidence="2" id="KW-1185">Reference proteome</keyword>
<accession>A0A1Q9C8V7</accession>
<organism evidence="1 2">
    <name type="scientific">Symbiodinium microadriaticum</name>
    <name type="common">Dinoflagellate</name>
    <name type="synonym">Zooxanthella microadriatica</name>
    <dbReference type="NCBI Taxonomy" id="2951"/>
    <lineage>
        <taxon>Eukaryota</taxon>
        <taxon>Sar</taxon>
        <taxon>Alveolata</taxon>
        <taxon>Dinophyceae</taxon>
        <taxon>Suessiales</taxon>
        <taxon>Symbiodiniaceae</taxon>
        <taxon>Symbiodinium</taxon>
    </lineage>
</organism>
<protein>
    <submittedName>
        <fullName evidence="1">Uncharacterized protein</fullName>
    </submittedName>
</protein>
<sequence length="351" mass="39084">MKTTDASEYVLNEDDPSLLVRQIPAQLVKSAGDGLRHVSMHVAVSRRLVKRVTMMLPSITTTASQRRYRPLSLTCKSARKNEFEPSFKAILKQEVLLHVDGSDVDLMLLGANLDTDDESKLGQLQAQSVADMKGYVSEQKGKFELTESGVRFLVDCFADPAKRLELLKKDSLTYSGRDIAGQQCEVSPAHGKLLKLFHMTADHDVPNFRCLLTRAMKTTDASEYVLNEDDPSLLVRQIPAQLVKSAGDGLRHVSMHVAHSRRLVKRVTMMLPSITTTASQRRYRPLSLTCKSARKNEFEPSFKAILKQEVLLHVDGSDVDLMLLGANLATDDESKLGQLQAQSVAVRRLQL</sequence>